<dbReference type="InterPro" id="IPR036873">
    <property type="entry name" value="Rhodanese-like_dom_sf"/>
</dbReference>
<evidence type="ECO:0000259" key="4">
    <source>
        <dbReference type="PROSITE" id="PS50206"/>
    </source>
</evidence>
<proteinExistence type="predicted"/>
<keyword evidence="3" id="KW-0472">Membrane</keyword>
<dbReference type="InterPro" id="IPR045078">
    <property type="entry name" value="TST/MPST-like"/>
</dbReference>
<evidence type="ECO:0000256" key="1">
    <source>
        <dbReference type="ARBA" id="ARBA00022679"/>
    </source>
</evidence>
<dbReference type="PANTHER" id="PTHR11364">
    <property type="entry name" value="THIOSULFATE SULFERTANSFERASE"/>
    <property type="match status" value="1"/>
</dbReference>
<dbReference type="Proteomes" id="UP000029994">
    <property type="component" value="Unassembled WGS sequence"/>
</dbReference>
<dbReference type="PROSITE" id="PS50206">
    <property type="entry name" value="RHODANESE_3"/>
    <property type="match status" value="2"/>
</dbReference>
<evidence type="ECO:0000256" key="3">
    <source>
        <dbReference type="SAM" id="Phobius"/>
    </source>
</evidence>
<dbReference type="PANTHER" id="PTHR11364:SF27">
    <property type="entry name" value="SULFURTRANSFERASE"/>
    <property type="match status" value="1"/>
</dbReference>
<keyword evidence="6" id="KW-1185">Reference proteome</keyword>
<evidence type="ECO:0000313" key="6">
    <source>
        <dbReference type="Proteomes" id="UP000029994"/>
    </source>
</evidence>
<reference evidence="5 6" key="1">
    <citation type="submission" date="2014-04" db="EMBL/GenBank/DDBJ databases">
        <title>Genome sequencing of Vibrio navarrensis strains.</title>
        <authorList>
            <person name="Gladney L.M."/>
            <person name="Katz L.S."/>
            <person name="Marino-Ramirez L."/>
            <person name="Jordan I.K."/>
        </authorList>
    </citation>
    <scope>NUCLEOTIDE SEQUENCE [LARGE SCALE GENOMIC DNA]</scope>
    <source>
        <strain evidence="5 6">ATCC 51183</strain>
    </source>
</reference>
<dbReference type="AlphaFoldDB" id="A0A099LVJ8"/>
<evidence type="ECO:0000313" key="5">
    <source>
        <dbReference type="EMBL" id="KGK11714.1"/>
    </source>
</evidence>
<dbReference type="GeneID" id="43683610"/>
<dbReference type="GO" id="GO:0004792">
    <property type="term" value="F:thiosulfate-cyanide sulfurtransferase activity"/>
    <property type="evidence" value="ECO:0007669"/>
    <property type="project" value="TreeGrafter"/>
</dbReference>
<accession>A0A099LVJ8</accession>
<dbReference type="EMBL" id="JMCG01000001">
    <property type="protein sequence ID" value="KGK11714.1"/>
    <property type="molecule type" value="Genomic_DNA"/>
</dbReference>
<gene>
    <name evidence="5" type="ORF">EA26_10520</name>
</gene>
<dbReference type="RefSeq" id="WP_039427279.1">
    <property type="nucleotide sequence ID" value="NZ_CP061844.1"/>
</dbReference>
<dbReference type="SUPFAM" id="SSF52821">
    <property type="entry name" value="Rhodanese/Cell cycle control phosphatase"/>
    <property type="match status" value="2"/>
</dbReference>
<keyword evidence="3" id="KW-1133">Transmembrane helix</keyword>
<keyword evidence="3" id="KW-0812">Transmembrane</keyword>
<dbReference type="STRING" id="29495.EA26_10520"/>
<dbReference type="SMART" id="SM00450">
    <property type="entry name" value="RHOD"/>
    <property type="match status" value="2"/>
</dbReference>
<keyword evidence="1 5" id="KW-0808">Transferase</keyword>
<sequence>MTPLITAQELHNIKHQDNVIILDASIDFTIPNAEQKILHKVIAGARRFDYDHEFCDTSSSLPHMMPDESTFNQKAQQLGLNQDSHIVVYDNAGTYASPRAWWMLKAMGHHNVQILNGGLRAWVEAGYPTQSDFEAVSQKGNFHGTLDKTYFLSADNVLIHSNARSANIVDARSKERFHAQVAEPREGIRSGHIPGSVCLPFSHLMERGFIKPLSGLQAAFEPLPLVNDKPIIFSCGSGVTACILLLGAYLLNHRNLSVYDGSWTEWGSNSALPIEV</sequence>
<evidence type="ECO:0000256" key="2">
    <source>
        <dbReference type="ARBA" id="ARBA00022737"/>
    </source>
</evidence>
<feature type="domain" description="Rhodanese" evidence="4">
    <location>
        <begin position="15"/>
        <end position="131"/>
    </location>
</feature>
<organism evidence="5 6">
    <name type="scientific">Vibrio navarrensis</name>
    <dbReference type="NCBI Taxonomy" id="29495"/>
    <lineage>
        <taxon>Bacteria</taxon>
        <taxon>Pseudomonadati</taxon>
        <taxon>Pseudomonadota</taxon>
        <taxon>Gammaproteobacteria</taxon>
        <taxon>Vibrionales</taxon>
        <taxon>Vibrionaceae</taxon>
        <taxon>Vibrio</taxon>
    </lineage>
</organism>
<dbReference type="FunFam" id="3.40.250.10:FF:000001">
    <property type="entry name" value="Sulfurtransferase"/>
    <property type="match status" value="1"/>
</dbReference>
<dbReference type="CDD" id="cd01449">
    <property type="entry name" value="TST_Repeat_2"/>
    <property type="match status" value="1"/>
</dbReference>
<dbReference type="eggNOG" id="COG2897">
    <property type="taxonomic scope" value="Bacteria"/>
</dbReference>
<feature type="domain" description="Rhodanese" evidence="4">
    <location>
        <begin position="162"/>
        <end position="275"/>
    </location>
</feature>
<dbReference type="Gene3D" id="3.40.250.10">
    <property type="entry name" value="Rhodanese-like domain"/>
    <property type="match status" value="2"/>
</dbReference>
<dbReference type="CDD" id="cd01448">
    <property type="entry name" value="TST_Repeat_1"/>
    <property type="match status" value="1"/>
</dbReference>
<dbReference type="Pfam" id="PF00581">
    <property type="entry name" value="Rhodanese"/>
    <property type="match status" value="2"/>
</dbReference>
<comment type="caution">
    <text evidence="5">The sequence shown here is derived from an EMBL/GenBank/DDBJ whole genome shotgun (WGS) entry which is preliminary data.</text>
</comment>
<feature type="transmembrane region" description="Helical" evidence="3">
    <location>
        <begin position="231"/>
        <end position="251"/>
    </location>
</feature>
<protein>
    <submittedName>
        <fullName evidence="5">Thiosulfate sulfurtransferase</fullName>
    </submittedName>
</protein>
<dbReference type="InterPro" id="IPR001763">
    <property type="entry name" value="Rhodanese-like_dom"/>
</dbReference>
<keyword evidence="2" id="KW-0677">Repeat</keyword>
<name>A0A099LVJ8_9VIBR</name>